<dbReference type="InterPro" id="IPR050905">
    <property type="entry name" value="Plant_NBS-LRR"/>
</dbReference>
<dbReference type="GO" id="GO:0005524">
    <property type="term" value="F:ATP binding"/>
    <property type="evidence" value="ECO:0007669"/>
    <property type="project" value="UniProtKB-KW"/>
</dbReference>
<comment type="caution">
    <text evidence="3">The sequence shown here is derived from an EMBL/GenBank/DDBJ whole genome shotgun (WGS) entry which is preliminary data.</text>
</comment>
<name>A0ABD1APQ1_CARAN</name>
<reference evidence="3 4" key="1">
    <citation type="submission" date="2024-04" db="EMBL/GenBank/DDBJ databases">
        <title>Genome assembly C_amara_ONT_v2.</title>
        <authorList>
            <person name="Yant L."/>
            <person name="Moore C."/>
            <person name="Slenker M."/>
        </authorList>
    </citation>
    <scope>NUCLEOTIDE SEQUENCE [LARGE SCALE GENOMIC DNA]</scope>
    <source>
        <tissue evidence="3">Leaf</tissue>
    </source>
</reference>
<accession>A0ABD1APQ1</accession>
<keyword evidence="2" id="KW-0611">Plant defense</keyword>
<organism evidence="3 4">
    <name type="scientific">Cardamine amara subsp. amara</name>
    <dbReference type="NCBI Taxonomy" id="228776"/>
    <lineage>
        <taxon>Eukaryota</taxon>
        <taxon>Viridiplantae</taxon>
        <taxon>Streptophyta</taxon>
        <taxon>Embryophyta</taxon>
        <taxon>Tracheophyta</taxon>
        <taxon>Spermatophyta</taxon>
        <taxon>Magnoliopsida</taxon>
        <taxon>eudicotyledons</taxon>
        <taxon>Gunneridae</taxon>
        <taxon>Pentapetalae</taxon>
        <taxon>rosids</taxon>
        <taxon>malvids</taxon>
        <taxon>Brassicales</taxon>
        <taxon>Brassicaceae</taxon>
        <taxon>Cardamineae</taxon>
        <taxon>Cardamine</taxon>
    </lineage>
</organism>
<keyword evidence="4" id="KW-1185">Reference proteome</keyword>
<evidence type="ECO:0000313" key="4">
    <source>
        <dbReference type="Proteomes" id="UP001558713"/>
    </source>
</evidence>
<sequence>MEAQESMQVVCLSLNYACELFQKEVGETTLKSHEDIPLLAKEVAEMRYGLPLALCVNVSLAEPWHVKRLQEWRHAIEVLNSSIRKFPELIDRNRDEYGVNNHGHDIIGSLVRAHLLMNHKVPSYVKMHDVIREMALWIMSNFGKQEEPLSVKIDTQSSELHRVLTRGISLMNTQIYWSCTKLSTLLLMKRKDLVSITGETFLRMPILVVLDLSEDEIFQDCQKKFLL</sequence>
<dbReference type="GO" id="GO:0006952">
    <property type="term" value="P:defense response"/>
    <property type="evidence" value="ECO:0007669"/>
    <property type="project" value="UniProtKB-KW"/>
</dbReference>
<dbReference type="InterPro" id="IPR042197">
    <property type="entry name" value="Apaf_helical"/>
</dbReference>
<protein>
    <submittedName>
        <fullName evidence="3">Disease resistance protein</fullName>
    </submittedName>
</protein>
<dbReference type="Gene3D" id="1.10.8.430">
    <property type="entry name" value="Helical domain of apoptotic protease-activating factors"/>
    <property type="match status" value="1"/>
</dbReference>
<proteinExistence type="predicted"/>
<dbReference type="EMBL" id="JBANAX010000556">
    <property type="protein sequence ID" value="KAL1203520.1"/>
    <property type="molecule type" value="Genomic_DNA"/>
</dbReference>
<dbReference type="Proteomes" id="UP001558713">
    <property type="component" value="Unassembled WGS sequence"/>
</dbReference>
<gene>
    <name evidence="3" type="ORF">V5N11_009881</name>
</gene>
<keyword evidence="1" id="KW-0547">Nucleotide-binding</keyword>
<dbReference type="PANTHER" id="PTHR33463">
    <property type="entry name" value="NB-ARC DOMAIN-CONTAINING PROTEIN-RELATED"/>
    <property type="match status" value="1"/>
</dbReference>
<dbReference type="AlphaFoldDB" id="A0ABD1APQ1"/>
<evidence type="ECO:0000256" key="2">
    <source>
        <dbReference type="ARBA" id="ARBA00022821"/>
    </source>
</evidence>
<dbReference type="PANTHER" id="PTHR33463:SF220">
    <property type="entry name" value="NB-ARC DOMAIN-CONTAINING PROTEIN"/>
    <property type="match status" value="1"/>
</dbReference>
<evidence type="ECO:0000313" key="3">
    <source>
        <dbReference type="EMBL" id="KAL1203520.1"/>
    </source>
</evidence>
<evidence type="ECO:0000256" key="1">
    <source>
        <dbReference type="ARBA" id="ARBA00022741"/>
    </source>
</evidence>